<dbReference type="SUPFAM" id="SSF51197">
    <property type="entry name" value="Clavaminate synthase-like"/>
    <property type="match status" value="1"/>
</dbReference>
<dbReference type="InterPro" id="IPR037151">
    <property type="entry name" value="AlkB-like_sf"/>
</dbReference>
<dbReference type="EMBL" id="LVHG01000077">
    <property type="protein sequence ID" value="OAK58870.1"/>
    <property type="molecule type" value="Genomic_DNA"/>
</dbReference>
<dbReference type="InterPro" id="IPR032857">
    <property type="entry name" value="ALKBH4"/>
</dbReference>
<organism evidence="2 3">
    <name type="scientific">Variovorax paradoxus</name>
    <dbReference type="NCBI Taxonomy" id="34073"/>
    <lineage>
        <taxon>Bacteria</taxon>
        <taxon>Pseudomonadati</taxon>
        <taxon>Pseudomonadota</taxon>
        <taxon>Betaproteobacteria</taxon>
        <taxon>Burkholderiales</taxon>
        <taxon>Comamonadaceae</taxon>
        <taxon>Variovorax</taxon>
    </lineage>
</organism>
<dbReference type="Proteomes" id="UP000077852">
    <property type="component" value="Unassembled WGS sequence"/>
</dbReference>
<dbReference type="GO" id="GO:0070988">
    <property type="term" value="P:demethylation"/>
    <property type="evidence" value="ECO:0007669"/>
    <property type="project" value="InterPro"/>
</dbReference>
<name>A0AA91DKL3_VARPD</name>
<accession>A0AA91DKL3</accession>
<evidence type="ECO:0000259" key="1">
    <source>
        <dbReference type="PROSITE" id="PS51471"/>
    </source>
</evidence>
<feature type="domain" description="Fe2OG dioxygenase" evidence="1">
    <location>
        <begin position="110"/>
        <end position="205"/>
    </location>
</feature>
<dbReference type="Gene3D" id="2.60.120.590">
    <property type="entry name" value="Alpha-ketoglutarate-dependent dioxygenase AlkB-like"/>
    <property type="match status" value="1"/>
</dbReference>
<dbReference type="InterPro" id="IPR005123">
    <property type="entry name" value="Oxoglu/Fe-dep_dioxygenase_dom"/>
</dbReference>
<sequence>MTRKTRTARRLEHAAQPDLFGEAPAAAVEGLRYERDFLSLAEEAELLGIVQGLPLKEMRYKEYTARRRGTSFGGSYDFDTNRLKPGPPLPEALHPLRAKVAAWAGIAPEDLGHMLIAEYRPGTPLGWHRDVPDFEDIIGVSLHNDAVMQFRPYVPGAPASGPAALEFLIEPRSVYLLRGPARWAWQHAIAPTEALRYSITLRTRRTR</sequence>
<dbReference type="PANTHER" id="PTHR12463:SF1">
    <property type="entry name" value="2-OXOGLUTARATE AND FE-DEPENDENT OXYGENASE FAMILY PROTEIN"/>
    <property type="match status" value="1"/>
</dbReference>
<dbReference type="InterPro" id="IPR027450">
    <property type="entry name" value="AlkB-like"/>
</dbReference>
<dbReference type="Pfam" id="PF13532">
    <property type="entry name" value="2OG-FeII_Oxy_2"/>
    <property type="match status" value="1"/>
</dbReference>
<gene>
    <name evidence="2" type="ORF">A3K87_27950</name>
</gene>
<dbReference type="RefSeq" id="WP_081270601.1">
    <property type="nucleotide sequence ID" value="NZ_LVHG01000077.1"/>
</dbReference>
<evidence type="ECO:0000313" key="3">
    <source>
        <dbReference type="Proteomes" id="UP000077852"/>
    </source>
</evidence>
<protein>
    <submittedName>
        <fullName evidence="2">2OG-Fe(II) oxygenase</fullName>
    </submittedName>
</protein>
<dbReference type="PANTHER" id="PTHR12463">
    <property type="entry name" value="OXYGENASE-RELATED"/>
    <property type="match status" value="1"/>
</dbReference>
<dbReference type="GO" id="GO:0016491">
    <property type="term" value="F:oxidoreductase activity"/>
    <property type="evidence" value="ECO:0007669"/>
    <property type="project" value="TreeGrafter"/>
</dbReference>
<proteinExistence type="predicted"/>
<dbReference type="GO" id="GO:0032451">
    <property type="term" value="F:demethylase activity"/>
    <property type="evidence" value="ECO:0007669"/>
    <property type="project" value="TreeGrafter"/>
</dbReference>
<reference evidence="2 3" key="1">
    <citation type="submission" date="2016-03" db="EMBL/GenBank/DDBJ databases">
        <title>Genome sequence of Variovorax paradoxus KB5.</title>
        <authorList>
            <person name="Jeong H."/>
            <person name="Hong C.E."/>
            <person name="Jo S.H."/>
            <person name="Park J.M."/>
        </authorList>
    </citation>
    <scope>NUCLEOTIDE SEQUENCE [LARGE SCALE GENOMIC DNA]</scope>
    <source>
        <strain evidence="2 3">KB5</strain>
    </source>
</reference>
<dbReference type="PROSITE" id="PS51471">
    <property type="entry name" value="FE2OG_OXY"/>
    <property type="match status" value="1"/>
</dbReference>
<evidence type="ECO:0000313" key="2">
    <source>
        <dbReference type="EMBL" id="OAK58870.1"/>
    </source>
</evidence>
<dbReference type="AlphaFoldDB" id="A0AA91DKL3"/>
<comment type="caution">
    <text evidence="2">The sequence shown here is derived from an EMBL/GenBank/DDBJ whole genome shotgun (WGS) entry which is preliminary data.</text>
</comment>